<keyword evidence="1" id="KW-0812">Transmembrane</keyword>
<keyword evidence="1" id="KW-0472">Membrane</keyword>
<feature type="transmembrane region" description="Helical" evidence="1">
    <location>
        <begin position="46"/>
        <end position="63"/>
    </location>
</feature>
<evidence type="ECO:0000313" key="2">
    <source>
        <dbReference type="EMBL" id="MBH8587242.1"/>
    </source>
</evidence>
<dbReference type="Proteomes" id="UP000641910">
    <property type="component" value="Unassembled WGS sequence"/>
</dbReference>
<accession>A0ABS0QD85</accession>
<keyword evidence="1" id="KW-1133">Transmembrane helix</keyword>
<proteinExistence type="predicted"/>
<keyword evidence="3" id="KW-1185">Reference proteome</keyword>
<evidence type="ECO:0000256" key="1">
    <source>
        <dbReference type="SAM" id="Phobius"/>
    </source>
</evidence>
<name>A0ABS0QD85_THEVU</name>
<evidence type="ECO:0000313" key="3">
    <source>
        <dbReference type="Proteomes" id="UP000641910"/>
    </source>
</evidence>
<sequence length="132" mass="14605">MFSLRAPSVLFVLNYFGDFITLGSSVMVLFGDYLFNESIAETAKSYVPFFWIVFILTLFHMYYSLPEQLKAHSKLSGWLSIILGFWCAGGATHDFANGLANGGNPLTVLFISGFIFICSGVICINYQAGEKS</sequence>
<organism evidence="2 3">
    <name type="scientific">Thermoactinomyces vulgaris</name>
    <dbReference type="NCBI Taxonomy" id="2026"/>
    <lineage>
        <taxon>Bacteria</taxon>
        <taxon>Bacillati</taxon>
        <taxon>Bacillota</taxon>
        <taxon>Bacilli</taxon>
        <taxon>Bacillales</taxon>
        <taxon>Thermoactinomycetaceae</taxon>
        <taxon>Thermoactinomyces</taxon>
    </lineage>
</organism>
<feature type="transmembrane region" description="Helical" evidence="1">
    <location>
        <begin position="75"/>
        <end position="93"/>
    </location>
</feature>
<feature type="transmembrane region" description="Helical" evidence="1">
    <location>
        <begin position="105"/>
        <end position="126"/>
    </location>
</feature>
<reference evidence="2 3" key="1">
    <citation type="submission" date="2020-12" db="EMBL/GenBank/DDBJ databases">
        <title>WGS of Thermoactinomyces spp.</title>
        <authorList>
            <person name="Cheng K."/>
        </authorList>
    </citation>
    <scope>NUCLEOTIDE SEQUENCE [LARGE SCALE GENOMIC DNA]</scope>
    <source>
        <strain evidence="3">CICC 10650\ACCC 41061</strain>
    </source>
</reference>
<dbReference type="RefSeq" id="WP_037995942.1">
    <property type="nucleotide sequence ID" value="NZ_CP036487.1"/>
</dbReference>
<protein>
    <submittedName>
        <fullName evidence="2">Uncharacterized protein</fullName>
    </submittedName>
</protein>
<feature type="transmembrane region" description="Helical" evidence="1">
    <location>
        <begin position="12"/>
        <end position="34"/>
    </location>
</feature>
<comment type="caution">
    <text evidence="2">The sequence shown here is derived from an EMBL/GenBank/DDBJ whole genome shotgun (WGS) entry which is preliminary data.</text>
</comment>
<dbReference type="EMBL" id="JAECVU010000001">
    <property type="protein sequence ID" value="MBH8587242.1"/>
    <property type="molecule type" value="Genomic_DNA"/>
</dbReference>
<gene>
    <name evidence="2" type="ORF">I8U22_00210</name>
</gene>